<dbReference type="eggNOG" id="ENOG5031KU1">
    <property type="taxonomic scope" value="Bacteria"/>
</dbReference>
<proteinExistence type="predicted"/>
<dbReference type="KEGG" id="aoa:dqs_0868"/>
<dbReference type="STRING" id="62928.azo0798"/>
<dbReference type="HOGENOM" id="CLU_622446_0_0_4"/>
<evidence type="ECO:0000313" key="2">
    <source>
        <dbReference type="Proteomes" id="UP000002588"/>
    </source>
</evidence>
<dbReference type="Proteomes" id="UP000002588">
    <property type="component" value="Chromosome"/>
</dbReference>
<dbReference type="RefSeq" id="WP_011764532.1">
    <property type="nucleotide sequence ID" value="NC_008702.1"/>
</dbReference>
<gene>
    <name evidence="1" type="ordered locus">azo0798</name>
</gene>
<dbReference type="AlphaFoldDB" id="A1K3L0"/>
<accession>A1K3L0</accession>
<name>A1K3L0_AZOSB</name>
<dbReference type="KEGG" id="azo:azo0798"/>
<sequence length="412" mass="42552">MAHRSGGVALLGLLLLAAVVGAALFVAGTDLEGKIRARHTAASLETLASARAALAGYALSYPERHPDQGYGYLPCPDSGNDGAPAGACGSRGLAAFGRFPYRTLGLADVRDGDGECLWYAVAASGKNNPKAQVFDWDSPGDFELRSLGGHVLAGSDAPSARALAVVFAPGRALQGQQRPPSAARCSGGARAADDIAHYLEGGYVPTATGPLSVHQGEAGNTSNNDLIAWLTTDDIFDALRRRPEFAAYLNGFLDTAAAALVTASLQPAFVDRHAVPVAGPLAQGPLPDAAALGLALTAAARHDNWREQARFVVCTDGSACLTASLAESAAAPAPVGLGQCRVAVLFAGERIRSGNGAQRRGTAAEREDYANWFEGPNPQLLSGGGGQLAGYRHFAVADPRRPAHEDVVRCLP</sequence>
<organism evidence="1 2">
    <name type="scientific">Azoarcus sp. (strain BH72)</name>
    <dbReference type="NCBI Taxonomy" id="418699"/>
    <lineage>
        <taxon>Bacteria</taxon>
        <taxon>Pseudomonadati</taxon>
        <taxon>Pseudomonadota</taxon>
        <taxon>Betaproteobacteria</taxon>
        <taxon>Rhodocyclales</taxon>
        <taxon>Zoogloeaceae</taxon>
        <taxon>Azoarcus</taxon>
    </lineage>
</organism>
<reference evidence="1 2" key="1">
    <citation type="journal article" date="2006" name="Nat. Biotechnol.">
        <title>Complete genome of the mutualistic, N2-fixing grass endophyte Azoarcus sp. strain BH72.</title>
        <authorList>
            <person name="Krause A."/>
            <person name="Ramakumar A."/>
            <person name="Bartels D."/>
            <person name="Battistoni F."/>
            <person name="Bekel T."/>
            <person name="Boch J."/>
            <person name="Boehm M."/>
            <person name="Friedrich F."/>
            <person name="Hurek T."/>
            <person name="Krause L."/>
            <person name="Linke B."/>
            <person name="McHardy A.C."/>
            <person name="Sarkar A."/>
            <person name="Schneiker S."/>
            <person name="Syed A.A."/>
            <person name="Thauer R."/>
            <person name="Vorhoelter F.-J."/>
            <person name="Weidner S."/>
            <person name="Puehler A."/>
            <person name="Reinhold-Hurek B."/>
            <person name="Kaiser O."/>
            <person name="Goesmann A."/>
        </authorList>
    </citation>
    <scope>NUCLEOTIDE SEQUENCE [LARGE SCALE GENOMIC DNA]</scope>
    <source>
        <strain evidence="1 2">BH72</strain>
    </source>
</reference>
<evidence type="ECO:0000313" key="1">
    <source>
        <dbReference type="EMBL" id="CAL93415.1"/>
    </source>
</evidence>
<dbReference type="EMBL" id="AM406670">
    <property type="protein sequence ID" value="CAL93415.1"/>
    <property type="molecule type" value="Genomic_DNA"/>
</dbReference>
<protein>
    <submittedName>
        <fullName evidence="1">Hypothetical secreted protein</fullName>
    </submittedName>
</protein>
<keyword evidence="2" id="KW-1185">Reference proteome</keyword>